<reference evidence="4" key="1">
    <citation type="journal article" date="2019" name="Int. J. Syst. Evol. Microbiol.">
        <title>The Global Catalogue of Microorganisms (GCM) 10K type strain sequencing project: providing services to taxonomists for standard genome sequencing and annotation.</title>
        <authorList>
            <consortium name="The Broad Institute Genomics Platform"/>
            <consortium name="The Broad Institute Genome Sequencing Center for Infectious Disease"/>
            <person name="Wu L."/>
            <person name="Ma J."/>
        </authorList>
    </citation>
    <scope>NUCLEOTIDE SEQUENCE [LARGE SCALE GENOMIC DNA]</scope>
    <source>
        <strain evidence="4">CGMCC 4.7638</strain>
    </source>
</reference>
<gene>
    <name evidence="3" type="ORF">ACFSUT_33915</name>
</gene>
<dbReference type="CDD" id="cd05233">
    <property type="entry name" value="SDR_c"/>
    <property type="match status" value="1"/>
</dbReference>
<dbReference type="PRINTS" id="PR00081">
    <property type="entry name" value="GDHRDH"/>
</dbReference>
<dbReference type="PRINTS" id="PR00080">
    <property type="entry name" value="SDRFAMILY"/>
</dbReference>
<accession>A0ABW5I914</accession>
<dbReference type="GO" id="GO:0016491">
    <property type="term" value="F:oxidoreductase activity"/>
    <property type="evidence" value="ECO:0007669"/>
    <property type="project" value="UniProtKB-KW"/>
</dbReference>
<protein>
    <submittedName>
        <fullName evidence="3">SDR family NAD(P)-dependent oxidoreductase</fullName>
        <ecNumber evidence="3">1.1.1.-</ecNumber>
    </submittedName>
</protein>
<evidence type="ECO:0000256" key="1">
    <source>
        <dbReference type="ARBA" id="ARBA00006484"/>
    </source>
</evidence>
<proteinExistence type="inferred from homology"/>
<dbReference type="PANTHER" id="PTHR43669">
    <property type="entry name" value="5-KETO-D-GLUCONATE 5-REDUCTASE"/>
    <property type="match status" value="1"/>
</dbReference>
<evidence type="ECO:0000256" key="2">
    <source>
        <dbReference type="ARBA" id="ARBA00023002"/>
    </source>
</evidence>
<keyword evidence="4" id="KW-1185">Reference proteome</keyword>
<dbReference type="SUPFAM" id="SSF51735">
    <property type="entry name" value="NAD(P)-binding Rossmann-fold domains"/>
    <property type="match status" value="1"/>
</dbReference>
<dbReference type="Gene3D" id="3.40.50.720">
    <property type="entry name" value="NAD(P)-binding Rossmann-like Domain"/>
    <property type="match status" value="1"/>
</dbReference>
<dbReference type="Pfam" id="PF13561">
    <property type="entry name" value="adh_short_C2"/>
    <property type="match status" value="1"/>
</dbReference>
<dbReference type="Proteomes" id="UP001597542">
    <property type="component" value="Unassembled WGS sequence"/>
</dbReference>
<evidence type="ECO:0000313" key="3">
    <source>
        <dbReference type="EMBL" id="MFD2485310.1"/>
    </source>
</evidence>
<organism evidence="3 4">
    <name type="scientific">Amycolatopsis albidoflavus</name>
    <dbReference type="NCBI Taxonomy" id="102226"/>
    <lineage>
        <taxon>Bacteria</taxon>
        <taxon>Bacillati</taxon>
        <taxon>Actinomycetota</taxon>
        <taxon>Actinomycetes</taxon>
        <taxon>Pseudonocardiales</taxon>
        <taxon>Pseudonocardiaceae</taxon>
        <taxon>Amycolatopsis</taxon>
    </lineage>
</organism>
<dbReference type="InterPro" id="IPR036291">
    <property type="entry name" value="NAD(P)-bd_dom_sf"/>
</dbReference>
<dbReference type="EMBL" id="JBHUKQ010000016">
    <property type="protein sequence ID" value="MFD2485310.1"/>
    <property type="molecule type" value="Genomic_DNA"/>
</dbReference>
<sequence length="241" mass="24607">MTRHAVVTGGGSGIGRAIAVELADAGFDVVVAGRRPGPLKETCAVIGPAAKEVLIDITQPDSVADALPELPGQIDVLVNNAGAPPAGTAADLAGVKAEWLASLESNLLGAVLMTEALRPRFTADARIVNIGSIAAKSAPFGFGPYGPAKAALETWTGNLAFQIGRQGVTVNTVAPNAVERTATVECFLTAEQLASIERQTATRRLCTPEDVAAAVAFLASPAARQITGQVLYLGAGVVMAR</sequence>
<dbReference type="InterPro" id="IPR002347">
    <property type="entry name" value="SDR_fam"/>
</dbReference>
<keyword evidence="2 3" id="KW-0560">Oxidoreductase</keyword>
<comment type="caution">
    <text evidence="3">The sequence shown here is derived from an EMBL/GenBank/DDBJ whole genome shotgun (WGS) entry which is preliminary data.</text>
</comment>
<dbReference type="EC" id="1.1.1.-" evidence="3"/>
<dbReference type="RefSeq" id="WP_344278916.1">
    <property type="nucleotide sequence ID" value="NZ_BAAAHV010000015.1"/>
</dbReference>
<evidence type="ECO:0000313" key="4">
    <source>
        <dbReference type="Proteomes" id="UP001597542"/>
    </source>
</evidence>
<dbReference type="PANTHER" id="PTHR43669:SF3">
    <property type="entry name" value="ALCOHOL DEHYDROGENASE, PUTATIVE (AFU_ORTHOLOGUE AFUA_3G03445)-RELATED"/>
    <property type="match status" value="1"/>
</dbReference>
<comment type="similarity">
    <text evidence="1">Belongs to the short-chain dehydrogenases/reductases (SDR) family.</text>
</comment>
<name>A0ABW5I914_9PSEU</name>